<organism evidence="7 8">
    <name type="scientific">Limibacillus halophilus</name>
    <dbReference type="NCBI Taxonomy" id="1579333"/>
    <lineage>
        <taxon>Bacteria</taxon>
        <taxon>Pseudomonadati</taxon>
        <taxon>Pseudomonadota</taxon>
        <taxon>Alphaproteobacteria</taxon>
        <taxon>Rhodospirillales</taxon>
        <taxon>Rhodovibrionaceae</taxon>
        <taxon>Limibacillus</taxon>
    </lineage>
</organism>
<dbReference type="PANTHER" id="PTHR30055:SF175">
    <property type="entry name" value="HTH-TYPE TRANSCRIPTIONAL REPRESSOR KSTR2"/>
    <property type="match status" value="1"/>
</dbReference>
<dbReference type="InterPro" id="IPR001647">
    <property type="entry name" value="HTH_TetR"/>
</dbReference>
<keyword evidence="1" id="KW-0678">Repressor</keyword>
<feature type="domain" description="HTH tetR-type" evidence="6">
    <location>
        <begin position="1"/>
        <end position="59"/>
    </location>
</feature>
<evidence type="ECO:0000259" key="6">
    <source>
        <dbReference type="PROSITE" id="PS50977"/>
    </source>
</evidence>
<comment type="caution">
    <text evidence="7">The sequence shown here is derived from an EMBL/GenBank/DDBJ whole genome shotgun (WGS) entry which is preliminary data.</text>
</comment>
<dbReference type="PANTHER" id="PTHR30055">
    <property type="entry name" value="HTH-TYPE TRANSCRIPTIONAL REGULATOR RUTR"/>
    <property type="match status" value="1"/>
</dbReference>
<dbReference type="PRINTS" id="PR00455">
    <property type="entry name" value="HTHTETR"/>
</dbReference>
<dbReference type="PROSITE" id="PS50977">
    <property type="entry name" value="HTH_TETR_2"/>
    <property type="match status" value="1"/>
</dbReference>
<dbReference type="InterPro" id="IPR036271">
    <property type="entry name" value="Tet_transcr_reg_TetR-rel_C_sf"/>
</dbReference>
<reference evidence="7 8" key="1">
    <citation type="submission" date="2020-08" db="EMBL/GenBank/DDBJ databases">
        <title>Genomic Encyclopedia of Type Strains, Phase III (KMG-III): the genomes of soil and plant-associated and newly described type strains.</title>
        <authorList>
            <person name="Whitman W."/>
        </authorList>
    </citation>
    <scope>NUCLEOTIDE SEQUENCE [LARGE SCALE GENOMIC DNA]</scope>
    <source>
        <strain evidence="7 8">CECT 8803</strain>
    </source>
</reference>
<evidence type="ECO:0000256" key="1">
    <source>
        <dbReference type="ARBA" id="ARBA00022491"/>
    </source>
</evidence>
<proteinExistence type="predicted"/>
<keyword evidence="3 5" id="KW-0238">DNA-binding</keyword>
<dbReference type="Proteomes" id="UP000581135">
    <property type="component" value="Unassembled WGS sequence"/>
</dbReference>
<evidence type="ECO:0000313" key="8">
    <source>
        <dbReference type="Proteomes" id="UP000581135"/>
    </source>
</evidence>
<keyword evidence="4" id="KW-0804">Transcription</keyword>
<protein>
    <submittedName>
        <fullName evidence="7">AcrR family transcriptional regulator</fullName>
    </submittedName>
</protein>
<gene>
    <name evidence="7" type="ORF">FHR98_000095</name>
</gene>
<dbReference type="Gene3D" id="1.10.357.10">
    <property type="entry name" value="Tetracycline Repressor, domain 2"/>
    <property type="match status" value="1"/>
</dbReference>
<dbReference type="InterPro" id="IPR050109">
    <property type="entry name" value="HTH-type_TetR-like_transc_reg"/>
</dbReference>
<sequence length="213" mass="24207">MRDRIKDVATELLVLHGYRGFRFGHIAERLSRTRANIHYHFRTKEQLVEEVVCDYVAGTEEQFRDIWLNENASLNEKIRQTMGYNHQRYIHYNPTGKTGHPWSLIARMRSDQDLLTAKAREALQDFGPAIESHVRAAIILAKKKGELKANAPVDDLALQIVSIANSAGPITQDAGSFARLEELYLAFARIVNHAYGINPEANDPERTLKLSNN</sequence>
<dbReference type="SUPFAM" id="SSF48498">
    <property type="entry name" value="Tetracyclin repressor-like, C-terminal domain"/>
    <property type="match status" value="1"/>
</dbReference>
<dbReference type="InterPro" id="IPR009057">
    <property type="entry name" value="Homeodomain-like_sf"/>
</dbReference>
<name>A0A839SQ02_9PROT</name>
<evidence type="ECO:0000256" key="2">
    <source>
        <dbReference type="ARBA" id="ARBA00023015"/>
    </source>
</evidence>
<keyword evidence="8" id="KW-1185">Reference proteome</keyword>
<dbReference type="GO" id="GO:0003700">
    <property type="term" value="F:DNA-binding transcription factor activity"/>
    <property type="evidence" value="ECO:0007669"/>
    <property type="project" value="TreeGrafter"/>
</dbReference>
<dbReference type="EMBL" id="JACHXA010000001">
    <property type="protein sequence ID" value="MBB3063830.1"/>
    <property type="molecule type" value="Genomic_DNA"/>
</dbReference>
<evidence type="ECO:0000256" key="5">
    <source>
        <dbReference type="PROSITE-ProRule" id="PRU00335"/>
    </source>
</evidence>
<dbReference type="SUPFAM" id="SSF46689">
    <property type="entry name" value="Homeodomain-like"/>
    <property type="match status" value="1"/>
</dbReference>
<dbReference type="GO" id="GO:0000976">
    <property type="term" value="F:transcription cis-regulatory region binding"/>
    <property type="evidence" value="ECO:0007669"/>
    <property type="project" value="TreeGrafter"/>
</dbReference>
<evidence type="ECO:0000313" key="7">
    <source>
        <dbReference type="EMBL" id="MBB3063830.1"/>
    </source>
</evidence>
<evidence type="ECO:0000256" key="3">
    <source>
        <dbReference type="ARBA" id="ARBA00023125"/>
    </source>
</evidence>
<feature type="DNA-binding region" description="H-T-H motif" evidence="5">
    <location>
        <begin position="22"/>
        <end position="41"/>
    </location>
</feature>
<keyword evidence="2" id="KW-0805">Transcription regulation</keyword>
<dbReference type="AlphaFoldDB" id="A0A839SQ02"/>
<accession>A0A839SQ02</accession>
<evidence type="ECO:0000256" key="4">
    <source>
        <dbReference type="ARBA" id="ARBA00023163"/>
    </source>
</evidence>
<dbReference type="RefSeq" id="WP_183414645.1">
    <property type="nucleotide sequence ID" value="NZ_JACHXA010000001.1"/>
</dbReference>
<dbReference type="Pfam" id="PF00440">
    <property type="entry name" value="TetR_N"/>
    <property type="match status" value="1"/>
</dbReference>